<feature type="domain" description="ABC-2 type transporter transmembrane" evidence="6">
    <location>
        <begin position="10"/>
        <end position="194"/>
    </location>
</feature>
<dbReference type="InterPro" id="IPR052902">
    <property type="entry name" value="ABC-2_transporter"/>
</dbReference>
<protein>
    <submittedName>
        <fullName evidence="7">ABC transporter permease</fullName>
    </submittedName>
</protein>
<dbReference type="Proteomes" id="UP001595987">
    <property type="component" value="Unassembled WGS sequence"/>
</dbReference>
<evidence type="ECO:0000256" key="4">
    <source>
        <dbReference type="ARBA" id="ARBA00023136"/>
    </source>
</evidence>
<dbReference type="EMBL" id="JBHSGD010000001">
    <property type="protein sequence ID" value="MFC4651323.1"/>
    <property type="molecule type" value="Genomic_DNA"/>
</dbReference>
<evidence type="ECO:0000256" key="2">
    <source>
        <dbReference type="ARBA" id="ARBA00022692"/>
    </source>
</evidence>
<comment type="subcellular location">
    <subcellularLocation>
        <location evidence="1">Membrane</location>
        <topology evidence="1">Multi-pass membrane protein</topology>
    </subcellularLocation>
</comment>
<keyword evidence="3 5" id="KW-1133">Transmembrane helix</keyword>
<evidence type="ECO:0000256" key="3">
    <source>
        <dbReference type="ARBA" id="ARBA00022989"/>
    </source>
</evidence>
<comment type="caution">
    <text evidence="7">The sequence shown here is derived from an EMBL/GenBank/DDBJ whole genome shotgun (WGS) entry which is preliminary data.</text>
</comment>
<evidence type="ECO:0000313" key="7">
    <source>
        <dbReference type="EMBL" id="MFC4651323.1"/>
    </source>
</evidence>
<keyword evidence="2 5" id="KW-0812">Transmembrane</keyword>
<proteinExistence type="predicted"/>
<feature type="transmembrane region" description="Helical" evidence="5">
    <location>
        <begin position="163"/>
        <end position="183"/>
    </location>
</feature>
<evidence type="ECO:0000259" key="6">
    <source>
        <dbReference type="Pfam" id="PF01061"/>
    </source>
</evidence>
<feature type="transmembrane region" description="Helical" evidence="5">
    <location>
        <begin position="93"/>
        <end position="120"/>
    </location>
</feature>
<feature type="transmembrane region" description="Helical" evidence="5">
    <location>
        <begin position="219"/>
        <end position="237"/>
    </location>
</feature>
<evidence type="ECO:0000256" key="5">
    <source>
        <dbReference type="SAM" id="Phobius"/>
    </source>
</evidence>
<feature type="transmembrane region" description="Helical" evidence="5">
    <location>
        <begin position="51"/>
        <end position="72"/>
    </location>
</feature>
<keyword evidence="4 5" id="KW-0472">Membrane</keyword>
<dbReference type="RefSeq" id="WP_213534631.1">
    <property type="nucleotide sequence ID" value="NZ_BOVQ01000003.1"/>
</dbReference>
<dbReference type="PANTHER" id="PTHR43027">
    <property type="entry name" value="DOXORUBICIN RESISTANCE ABC TRANSPORTER PERMEASE PROTEIN DRRC-RELATED"/>
    <property type="match status" value="1"/>
</dbReference>
<keyword evidence="8" id="KW-1185">Reference proteome</keyword>
<reference evidence="8" key="1">
    <citation type="journal article" date="2019" name="Int. J. Syst. Evol. Microbiol.">
        <title>The Global Catalogue of Microorganisms (GCM) 10K type strain sequencing project: providing services to taxonomists for standard genome sequencing and annotation.</title>
        <authorList>
            <consortium name="The Broad Institute Genomics Platform"/>
            <consortium name="The Broad Institute Genome Sequencing Center for Infectious Disease"/>
            <person name="Wu L."/>
            <person name="Ma J."/>
        </authorList>
    </citation>
    <scope>NUCLEOTIDE SEQUENCE [LARGE SCALE GENOMIC DNA]</scope>
    <source>
        <strain evidence="8">CCUG 63287</strain>
    </source>
</reference>
<dbReference type="PANTHER" id="PTHR43027:SF2">
    <property type="entry name" value="TRANSPORT PERMEASE PROTEIN"/>
    <property type="match status" value="1"/>
</dbReference>
<evidence type="ECO:0000313" key="8">
    <source>
        <dbReference type="Proteomes" id="UP001595987"/>
    </source>
</evidence>
<name>A0ABV9JBF6_9LACT</name>
<dbReference type="InterPro" id="IPR013525">
    <property type="entry name" value="ABC2_TM"/>
</dbReference>
<evidence type="ECO:0000256" key="1">
    <source>
        <dbReference type="ARBA" id="ARBA00004141"/>
    </source>
</evidence>
<sequence length="241" mass="27238">MTFVSYFLFELHLRFRNPAQIFFIFIFPLFLMVAFASSFGKSIPHYIESNIATIMFYGVLSAAIPSLSVQIAEYQSGKIYQLFSQRGIKRLTYVLAQILSFMLIIFLSTLAVLLVAHLAYSYELPDITTLAIFYGKLYLYAVPFYFIAMIIGMRVKNSATASAVALPVMFISYFLAGMMVPLAELSGNIRHIANHFFLTQLLSDLTHTLTGNYTIVPNWSLIAESVLILLILALLSYRKSI</sequence>
<accession>A0ABV9JBF6</accession>
<gene>
    <name evidence="7" type="ORF">ACFO26_00170</name>
</gene>
<feature type="transmembrane region" description="Helical" evidence="5">
    <location>
        <begin position="132"/>
        <end position="151"/>
    </location>
</feature>
<organism evidence="7 8">
    <name type="scientific">Lactococcus nasutitermitis</name>
    <dbReference type="NCBI Taxonomy" id="1652957"/>
    <lineage>
        <taxon>Bacteria</taxon>
        <taxon>Bacillati</taxon>
        <taxon>Bacillota</taxon>
        <taxon>Bacilli</taxon>
        <taxon>Lactobacillales</taxon>
        <taxon>Streptococcaceae</taxon>
        <taxon>Lactococcus</taxon>
    </lineage>
</organism>
<dbReference type="Pfam" id="PF01061">
    <property type="entry name" value="ABC2_membrane"/>
    <property type="match status" value="1"/>
</dbReference>
<feature type="transmembrane region" description="Helical" evidence="5">
    <location>
        <begin position="21"/>
        <end position="39"/>
    </location>
</feature>